<dbReference type="NCBIfam" id="TIGR01549">
    <property type="entry name" value="HAD-SF-IA-v1"/>
    <property type="match status" value="1"/>
</dbReference>
<dbReference type="PANTHER" id="PTHR46470">
    <property type="entry name" value="N-ACYLNEURAMINATE-9-PHOSPHATASE"/>
    <property type="match status" value="1"/>
</dbReference>
<comment type="similarity">
    <text evidence="2">Belongs to the HAD-like hydrolase superfamily.</text>
</comment>
<dbReference type="NCBIfam" id="TIGR01509">
    <property type="entry name" value="HAD-SF-IA-v3"/>
    <property type="match status" value="1"/>
</dbReference>
<dbReference type="GO" id="GO:0046872">
    <property type="term" value="F:metal ion binding"/>
    <property type="evidence" value="ECO:0007669"/>
    <property type="project" value="UniProtKB-KW"/>
</dbReference>
<name>A0A9X9S4V1_METOG</name>
<evidence type="ECO:0000313" key="7">
    <source>
        <dbReference type="Proteomes" id="UP001163096"/>
    </source>
</evidence>
<sequence length="228" mass="25893">MVETITENIPEYVLFDMDNTLYDFHFAKMQSCEAVIRLAGAGEGLELFRYFMRGTHGFEHHDNIRDFMEDKGIFEQHLFEESCAVYEEVKIQSLALYPGVEETLRLLADTGVSMAIVTDAESNQAEKRLAATGVRDFFEGVMTPDRSGVRKPKPEIFHAAASILKCDVHEAWIVGDSPKREIEPGNMLGMTTAYAKYGDWIGIPYPRIKPDFTLQSFGDLQEIMHLKK</sequence>
<dbReference type="KEGG" id="mou:OU421_01100"/>
<evidence type="ECO:0000256" key="3">
    <source>
        <dbReference type="ARBA" id="ARBA00022723"/>
    </source>
</evidence>
<gene>
    <name evidence="6" type="ORF">OU421_01100</name>
</gene>
<dbReference type="Pfam" id="PF00702">
    <property type="entry name" value="Hydrolase"/>
    <property type="match status" value="1"/>
</dbReference>
<keyword evidence="7" id="KW-1185">Reference proteome</keyword>
<dbReference type="InterPro" id="IPR006439">
    <property type="entry name" value="HAD-SF_hydro_IA"/>
</dbReference>
<dbReference type="EMBL" id="CP113361">
    <property type="protein sequence ID" value="WAI01498.1"/>
    <property type="molecule type" value="Genomic_DNA"/>
</dbReference>
<evidence type="ECO:0000256" key="1">
    <source>
        <dbReference type="ARBA" id="ARBA00001946"/>
    </source>
</evidence>
<dbReference type="GeneID" id="76833656"/>
<dbReference type="Gene3D" id="3.40.50.1000">
    <property type="entry name" value="HAD superfamily/HAD-like"/>
    <property type="match status" value="1"/>
</dbReference>
<keyword evidence="3" id="KW-0479">Metal-binding</keyword>
<evidence type="ECO:0000256" key="4">
    <source>
        <dbReference type="ARBA" id="ARBA00022801"/>
    </source>
</evidence>
<dbReference type="AlphaFoldDB" id="A0A9X9S4V1"/>
<comment type="cofactor">
    <cofactor evidence="1">
        <name>Mg(2+)</name>
        <dbReference type="ChEBI" id="CHEBI:18420"/>
    </cofactor>
</comment>
<dbReference type="SFLD" id="SFLDG01129">
    <property type="entry name" value="C1.5:_HAD__Beta-PGM__Phosphata"/>
    <property type="match status" value="1"/>
</dbReference>
<evidence type="ECO:0000256" key="5">
    <source>
        <dbReference type="ARBA" id="ARBA00022842"/>
    </source>
</evidence>
<protein>
    <submittedName>
        <fullName evidence="6">HAD family hydrolase</fullName>
    </submittedName>
</protein>
<dbReference type="PANTHER" id="PTHR46470:SF2">
    <property type="entry name" value="GLYCERALDEHYDE 3-PHOSPHATE PHOSPHATASE"/>
    <property type="match status" value="1"/>
</dbReference>
<keyword evidence="5" id="KW-0460">Magnesium</keyword>
<dbReference type="Proteomes" id="UP001163096">
    <property type="component" value="Chromosome"/>
</dbReference>
<dbReference type="InterPro" id="IPR023214">
    <property type="entry name" value="HAD_sf"/>
</dbReference>
<dbReference type="SFLD" id="SFLDS00003">
    <property type="entry name" value="Haloacid_Dehalogenase"/>
    <property type="match status" value="1"/>
</dbReference>
<proteinExistence type="inferred from homology"/>
<accession>A0A9X9S4V1</accession>
<dbReference type="InterPro" id="IPR051400">
    <property type="entry name" value="HAD-like_hydrolase"/>
</dbReference>
<reference evidence="6" key="1">
    <citation type="submission" date="2022-11" db="EMBL/GenBank/DDBJ databases">
        <title>Complete genome sequence of Methanogenium organophilum DSM 3596.</title>
        <authorList>
            <person name="Chen S.-C."/>
            <person name="Lai S.-J."/>
            <person name="You Y.-T."/>
        </authorList>
    </citation>
    <scope>NUCLEOTIDE SEQUENCE</scope>
    <source>
        <strain evidence="6">DSM 3596</strain>
    </source>
</reference>
<keyword evidence="4 6" id="KW-0378">Hydrolase</keyword>
<dbReference type="GO" id="GO:0044281">
    <property type="term" value="P:small molecule metabolic process"/>
    <property type="evidence" value="ECO:0007669"/>
    <property type="project" value="UniProtKB-ARBA"/>
</dbReference>
<evidence type="ECO:0000313" key="6">
    <source>
        <dbReference type="EMBL" id="WAI01498.1"/>
    </source>
</evidence>
<evidence type="ECO:0000256" key="2">
    <source>
        <dbReference type="ARBA" id="ARBA00007958"/>
    </source>
</evidence>
<dbReference type="InterPro" id="IPR036412">
    <property type="entry name" value="HAD-like_sf"/>
</dbReference>
<dbReference type="RefSeq" id="WP_268186733.1">
    <property type="nucleotide sequence ID" value="NZ_CP113361.1"/>
</dbReference>
<dbReference type="GO" id="GO:0016791">
    <property type="term" value="F:phosphatase activity"/>
    <property type="evidence" value="ECO:0007669"/>
    <property type="project" value="TreeGrafter"/>
</dbReference>
<organism evidence="6 7">
    <name type="scientific">Methanogenium organophilum</name>
    <dbReference type="NCBI Taxonomy" id="2199"/>
    <lineage>
        <taxon>Archaea</taxon>
        <taxon>Methanobacteriati</taxon>
        <taxon>Methanobacteriota</taxon>
        <taxon>Stenosarchaea group</taxon>
        <taxon>Methanomicrobia</taxon>
        <taxon>Methanomicrobiales</taxon>
        <taxon>Methanomicrobiaceae</taxon>
        <taxon>Methanogenium</taxon>
    </lineage>
</organism>
<dbReference type="SUPFAM" id="SSF56784">
    <property type="entry name" value="HAD-like"/>
    <property type="match status" value="1"/>
</dbReference>
<dbReference type="Gene3D" id="1.10.150.520">
    <property type="match status" value="1"/>
</dbReference>